<protein>
    <submittedName>
        <fullName evidence="2">Uncharacterized protein</fullName>
    </submittedName>
</protein>
<dbReference type="RefSeq" id="XP_021883944.1">
    <property type="nucleotide sequence ID" value="XM_022028599.1"/>
</dbReference>
<dbReference type="AlphaFoldDB" id="A0A1Y2GV68"/>
<dbReference type="GeneID" id="33570442"/>
<dbReference type="EMBL" id="MCFF01000008">
    <property type="protein sequence ID" value="ORZ24963.1"/>
    <property type="molecule type" value="Genomic_DNA"/>
</dbReference>
<feature type="compositionally biased region" description="Polar residues" evidence="1">
    <location>
        <begin position="1"/>
        <end position="18"/>
    </location>
</feature>
<reference evidence="2 3" key="1">
    <citation type="submission" date="2016-07" db="EMBL/GenBank/DDBJ databases">
        <title>Pervasive Adenine N6-methylation of Active Genes in Fungi.</title>
        <authorList>
            <consortium name="DOE Joint Genome Institute"/>
            <person name="Mondo S.J."/>
            <person name="Dannebaum R.O."/>
            <person name="Kuo R.C."/>
            <person name="Labutti K."/>
            <person name="Haridas S."/>
            <person name="Kuo A."/>
            <person name="Salamov A."/>
            <person name="Ahrendt S.R."/>
            <person name="Lipzen A."/>
            <person name="Sullivan W."/>
            <person name="Andreopoulos W.B."/>
            <person name="Clum A."/>
            <person name="Lindquist E."/>
            <person name="Daum C."/>
            <person name="Ramamoorthy G.K."/>
            <person name="Gryganskyi A."/>
            <person name="Culley D."/>
            <person name="Magnuson J.K."/>
            <person name="James T.Y."/>
            <person name="O'Malley M.A."/>
            <person name="Stajich J.E."/>
            <person name="Spatafora J.W."/>
            <person name="Visel A."/>
            <person name="Grigoriev I.V."/>
        </authorList>
    </citation>
    <scope>NUCLEOTIDE SEQUENCE [LARGE SCALE GENOMIC DNA]</scope>
    <source>
        <strain evidence="2 3">NRRL 3116</strain>
    </source>
</reference>
<accession>A0A1Y2GV68</accession>
<evidence type="ECO:0000313" key="3">
    <source>
        <dbReference type="Proteomes" id="UP000193648"/>
    </source>
</evidence>
<gene>
    <name evidence="2" type="ORF">BCR41DRAFT_393917</name>
</gene>
<evidence type="ECO:0000256" key="1">
    <source>
        <dbReference type="SAM" id="MobiDB-lite"/>
    </source>
</evidence>
<comment type="caution">
    <text evidence="2">The sequence shown here is derived from an EMBL/GenBank/DDBJ whole genome shotgun (WGS) entry which is preliminary data.</text>
</comment>
<feature type="compositionally biased region" description="Polar residues" evidence="1">
    <location>
        <begin position="33"/>
        <end position="57"/>
    </location>
</feature>
<feature type="region of interest" description="Disordered" evidence="1">
    <location>
        <begin position="1"/>
        <end position="66"/>
    </location>
</feature>
<dbReference type="Proteomes" id="UP000193648">
    <property type="component" value="Unassembled WGS sequence"/>
</dbReference>
<proteinExistence type="predicted"/>
<name>A0A1Y2GV68_9FUNG</name>
<sequence>MSKTTFKEAYNSSSSSPGVIQAVHDPYSHDESNCPSMPSLPNTCSTESSTCVSNGTGIRSDPRTKDTVSAQLELDSSPPGILDYEKALQFLFSQAKQDPSAKELCQQIDLNMDPPMQAGILQYLFRLQMIGRIQEWPLLFGPDNSFILYLLKKMSNPDEALKNSINEKIIWDLRQKESETWFKNRKQSK</sequence>
<dbReference type="InParanoid" id="A0A1Y2GV68"/>
<evidence type="ECO:0000313" key="2">
    <source>
        <dbReference type="EMBL" id="ORZ24963.1"/>
    </source>
</evidence>
<organism evidence="2 3">
    <name type="scientific">Lobosporangium transversale</name>
    <dbReference type="NCBI Taxonomy" id="64571"/>
    <lineage>
        <taxon>Eukaryota</taxon>
        <taxon>Fungi</taxon>
        <taxon>Fungi incertae sedis</taxon>
        <taxon>Mucoromycota</taxon>
        <taxon>Mortierellomycotina</taxon>
        <taxon>Mortierellomycetes</taxon>
        <taxon>Mortierellales</taxon>
        <taxon>Mortierellaceae</taxon>
        <taxon>Lobosporangium</taxon>
    </lineage>
</organism>
<keyword evidence="3" id="KW-1185">Reference proteome</keyword>
<dbReference type="OrthoDB" id="2415345at2759"/>